<evidence type="ECO:0000259" key="1">
    <source>
        <dbReference type="PROSITE" id="PS51880"/>
    </source>
</evidence>
<dbReference type="EMBL" id="MEHA01000004">
    <property type="protein sequence ID" value="ODR53652.1"/>
    <property type="molecule type" value="Genomic_DNA"/>
</dbReference>
<accession>A0A1E3A7A1</accession>
<evidence type="ECO:0000313" key="5">
    <source>
        <dbReference type="Proteomes" id="UP000094271"/>
    </source>
</evidence>
<sequence>MVKVTVNGTCREYEDGITYETLAQEHQQEYEHRIILAVAGGKIKELHKKVDKDVTVTFQTLSDRVGHDTYVRSAVMLLIKAISDVAGSPEEGEVSVEFTIGRGLYCVPKGRLAERVVIADGEEERQMEAEFVDRVKERMVEMVAAGLPITKKAYPTDEAIALFEAQGMDDKVRLFRYRRGSYINVYCLDGYYDYNYGYMVPDTSYLQYFDLLPYKEGMILMLPDRWDPETMGSFEPREKLFHTMERSNYWGEQMGIETVADLNDKICEGDLAEMILVQEAFQERRIAEIAGDIARRGNVKFVMIAGPSSSGKTTFSHRLSIQLKTHGLVPHPIAVDDYFVDRKNTPRDKDGNYNYECLEAIDVEQFNSDMADLLAGKRVEMPRFNFKTGLREYKGDYLQLGPEDILVIEGIHGLNDQLSHSLPLKSKYKIYISALTSLNVDDHNRIATTDGRLIRRMVRDARTRGASATHTLRMWASVRRGEEENIFPFQESADAMFNSALLYELAVLKQFAEPLLYSVGKDEPEYFEAKRLLKFLEYFLGVSSENLPNNSIVREFVGGSCFRV</sequence>
<dbReference type="InterPro" id="IPR006083">
    <property type="entry name" value="PRK/URK"/>
</dbReference>
<evidence type="ECO:0000313" key="3">
    <source>
        <dbReference type="EMBL" id="ODR53652.1"/>
    </source>
</evidence>
<dbReference type="EC" id="2.7.1.48" evidence="2"/>
<proteinExistence type="predicted"/>
<keyword evidence="2" id="KW-0418">Kinase</keyword>
<dbReference type="InterPro" id="IPR004095">
    <property type="entry name" value="TGS"/>
</dbReference>
<dbReference type="CDD" id="cd02028">
    <property type="entry name" value="UMPK_like"/>
    <property type="match status" value="1"/>
</dbReference>
<dbReference type="EMBL" id="MCGH01000003">
    <property type="protein sequence ID" value="ODM04271.1"/>
    <property type="molecule type" value="Genomic_DNA"/>
</dbReference>
<dbReference type="Gene3D" id="3.40.50.300">
    <property type="entry name" value="P-loop containing nucleotide triphosphate hydrolases"/>
    <property type="match status" value="1"/>
</dbReference>
<dbReference type="Pfam" id="PF00485">
    <property type="entry name" value="PRK"/>
    <property type="match status" value="1"/>
</dbReference>
<protein>
    <submittedName>
        <fullName evidence="3">Phosphoglycerate transporter</fullName>
    </submittedName>
    <submittedName>
        <fullName evidence="2">Uridine kinase</fullName>
        <ecNumber evidence="2">2.7.1.48</ecNumber>
    </submittedName>
</protein>
<organism evidence="2 4">
    <name type="scientific">Eisenbergiella tayi</name>
    <dbReference type="NCBI Taxonomy" id="1432052"/>
    <lineage>
        <taxon>Bacteria</taxon>
        <taxon>Bacillati</taxon>
        <taxon>Bacillota</taxon>
        <taxon>Clostridia</taxon>
        <taxon>Lachnospirales</taxon>
        <taxon>Lachnospiraceae</taxon>
        <taxon>Eisenbergiella</taxon>
    </lineage>
</organism>
<dbReference type="GO" id="GO:0004849">
    <property type="term" value="F:uridine kinase activity"/>
    <property type="evidence" value="ECO:0007669"/>
    <property type="project" value="UniProtKB-EC"/>
</dbReference>
<reference evidence="2 4" key="1">
    <citation type="submission" date="2016-07" db="EMBL/GenBank/DDBJ databases">
        <title>Characterization of isolates of Eisenbergiella tayi derived from blood cultures, using whole genome sequencing.</title>
        <authorList>
            <person name="Burdz T."/>
            <person name="Wiebe D."/>
            <person name="Huynh C."/>
            <person name="Bernard K."/>
        </authorList>
    </citation>
    <scope>NUCLEOTIDE SEQUENCE [LARGE SCALE GENOMIC DNA]</scope>
    <source>
        <strain evidence="2 4">NML 110608</strain>
    </source>
</reference>
<dbReference type="PATRIC" id="fig|1432052.4.peg.5641"/>
<evidence type="ECO:0000313" key="4">
    <source>
        <dbReference type="Proteomes" id="UP000094067"/>
    </source>
</evidence>
<dbReference type="RefSeq" id="WP_069154472.1">
    <property type="nucleotide sequence ID" value="NZ_DAWDRA010000004.1"/>
</dbReference>
<name>A0A1E3A7A1_9FIRM</name>
<feature type="domain" description="TGS" evidence="1">
    <location>
        <begin position="1"/>
        <end position="60"/>
    </location>
</feature>
<dbReference type="Proteomes" id="UP000094271">
    <property type="component" value="Unassembled WGS sequence"/>
</dbReference>
<gene>
    <name evidence="2" type="primary">udk_1</name>
    <name evidence="3" type="ORF">BEI59_08235</name>
    <name evidence="2" type="ORF">BEI61_05075</name>
</gene>
<dbReference type="GO" id="GO:0005524">
    <property type="term" value="F:ATP binding"/>
    <property type="evidence" value="ECO:0007669"/>
    <property type="project" value="InterPro"/>
</dbReference>
<dbReference type="InterPro" id="IPR027417">
    <property type="entry name" value="P-loop_NTPase"/>
</dbReference>
<dbReference type="Gene3D" id="3.30.980.10">
    <property type="entry name" value="Threonyl-trna Synthetase, Chain A, domain 2"/>
    <property type="match status" value="1"/>
</dbReference>
<dbReference type="PROSITE" id="PS51880">
    <property type="entry name" value="TGS"/>
    <property type="match status" value="1"/>
</dbReference>
<dbReference type="AlphaFoldDB" id="A0A1E3A7A1"/>
<keyword evidence="2" id="KW-0808">Transferase</keyword>
<evidence type="ECO:0000313" key="2">
    <source>
        <dbReference type="EMBL" id="ODM04271.1"/>
    </source>
</evidence>
<comment type="caution">
    <text evidence="2">The sequence shown here is derived from an EMBL/GenBank/DDBJ whole genome shotgun (WGS) entry which is preliminary data.</text>
</comment>
<dbReference type="OrthoDB" id="9764644at2"/>
<reference evidence="3 5" key="2">
    <citation type="submission" date="2016-08" db="EMBL/GenBank/DDBJ databases">
        <authorList>
            <person name="Seilhamer J.J."/>
        </authorList>
    </citation>
    <scope>NUCLEOTIDE SEQUENCE [LARGE SCALE GENOMIC DNA]</scope>
    <source>
        <strain evidence="3 5">NML150140-1</strain>
    </source>
</reference>
<dbReference type="PANTHER" id="PTHR10285">
    <property type="entry name" value="URIDINE KINASE"/>
    <property type="match status" value="1"/>
</dbReference>
<dbReference type="SUPFAM" id="SSF55186">
    <property type="entry name" value="ThrRS/AlaRS common domain"/>
    <property type="match status" value="1"/>
</dbReference>
<dbReference type="SUPFAM" id="SSF52540">
    <property type="entry name" value="P-loop containing nucleoside triphosphate hydrolases"/>
    <property type="match status" value="1"/>
</dbReference>
<dbReference type="InterPro" id="IPR018163">
    <property type="entry name" value="Thr/Ala-tRNA-synth_IIc_edit"/>
</dbReference>
<dbReference type="Proteomes" id="UP000094067">
    <property type="component" value="Unassembled WGS sequence"/>
</dbReference>